<dbReference type="GO" id="GO:0004497">
    <property type="term" value="F:monooxygenase activity"/>
    <property type="evidence" value="ECO:0007669"/>
    <property type="project" value="TreeGrafter"/>
</dbReference>
<accession>A0A076MI44</accession>
<dbReference type="PRINTS" id="PR00368">
    <property type="entry name" value="FADPNR"/>
</dbReference>
<keyword evidence="3" id="KW-1185">Reference proteome</keyword>
<dbReference type="STRING" id="1068978.AMETH_0312"/>
<evidence type="ECO:0000313" key="3">
    <source>
        <dbReference type="Proteomes" id="UP000062973"/>
    </source>
</evidence>
<dbReference type="InterPro" id="IPR050982">
    <property type="entry name" value="Auxin_biosynth/cation_transpt"/>
</dbReference>
<dbReference type="PANTHER" id="PTHR43539:SF78">
    <property type="entry name" value="FLAVIN-CONTAINING MONOOXYGENASE"/>
    <property type="match status" value="1"/>
</dbReference>
<dbReference type="SUPFAM" id="SSF51905">
    <property type="entry name" value="FAD/NAD(P)-binding domain"/>
    <property type="match status" value="2"/>
</dbReference>
<dbReference type="PRINTS" id="PR00469">
    <property type="entry name" value="PNDRDTASEII"/>
</dbReference>
<dbReference type="InterPro" id="IPR036188">
    <property type="entry name" value="FAD/NAD-bd_sf"/>
</dbReference>
<protein>
    <submittedName>
        <fullName evidence="2">Putative FAD-dependent oxidoreductase</fullName>
    </submittedName>
</protein>
<dbReference type="OrthoDB" id="9808049at2"/>
<dbReference type="eggNOG" id="COG2072">
    <property type="taxonomic scope" value="Bacteria"/>
</dbReference>
<evidence type="ECO:0000313" key="2">
    <source>
        <dbReference type="EMBL" id="AIJ20404.1"/>
    </source>
</evidence>
<dbReference type="PANTHER" id="PTHR43539">
    <property type="entry name" value="FLAVIN-BINDING MONOOXYGENASE-LIKE PROTEIN (AFU_ORTHOLOGUE AFUA_4G09220)"/>
    <property type="match status" value="1"/>
</dbReference>
<dbReference type="Proteomes" id="UP000062973">
    <property type="component" value="Chromosome"/>
</dbReference>
<sequence length="342" mass="36897">MPDAIVIGGGQSGLAAANALREAGLKPVVLEAGAEPVGSWPRYYDSLTLFSPAGYSSLPGRRFPGDPRHYPVRDEVVAYLRDYAAGLDVDIRTGHRVESVRRNGSFVVRAGEEFEAPIVVAASGWFGKPHTPALPGLDSFAGKVIHAADYREPSAFAGQRIVVVGAGNSGVQIAAELAEVSSVTLATRGPVRYAPQRPLGKDLQFWFSVTGVAYLPRRIKGEPPTVPVIDTGHYRGLIHAGRPDRRPMFTRLDGNHVVWSDGRREPVDTLLLATGYRPDTPYLAGLGALDERGMPKHRRGVSTSVPGLGYVGLEWQSTLVSASLRGVGRDARYMVRKLAPMR</sequence>
<dbReference type="AlphaFoldDB" id="A0A076MI44"/>
<reference evidence="2 3" key="1">
    <citation type="submission" date="2014-07" db="EMBL/GenBank/DDBJ databases">
        <title>Whole Genome Sequence of the Amycolatopsis methanolica 239.</title>
        <authorList>
            <person name="Tang B."/>
        </authorList>
    </citation>
    <scope>NUCLEOTIDE SEQUENCE [LARGE SCALE GENOMIC DNA]</scope>
    <source>
        <strain evidence="2 3">239</strain>
    </source>
</reference>
<dbReference type="PATRIC" id="fig|1068978.7.peg.335"/>
<keyword evidence="1" id="KW-0560">Oxidoreductase</keyword>
<gene>
    <name evidence="2" type="ORF">AMETH_0312</name>
</gene>
<dbReference type="Pfam" id="PF13738">
    <property type="entry name" value="Pyr_redox_3"/>
    <property type="match status" value="1"/>
</dbReference>
<dbReference type="GO" id="GO:0050660">
    <property type="term" value="F:flavin adenine dinucleotide binding"/>
    <property type="evidence" value="ECO:0007669"/>
    <property type="project" value="TreeGrafter"/>
</dbReference>
<organism evidence="2 3">
    <name type="scientific">Amycolatopsis methanolica 239</name>
    <dbReference type="NCBI Taxonomy" id="1068978"/>
    <lineage>
        <taxon>Bacteria</taxon>
        <taxon>Bacillati</taxon>
        <taxon>Actinomycetota</taxon>
        <taxon>Actinomycetes</taxon>
        <taxon>Pseudonocardiales</taxon>
        <taxon>Pseudonocardiaceae</taxon>
        <taxon>Amycolatopsis</taxon>
        <taxon>Amycolatopsis methanolica group</taxon>
    </lineage>
</organism>
<dbReference type="Gene3D" id="3.50.50.60">
    <property type="entry name" value="FAD/NAD(P)-binding domain"/>
    <property type="match status" value="1"/>
</dbReference>
<dbReference type="EMBL" id="CP009110">
    <property type="protein sequence ID" value="AIJ20404.1"/>
    <property type="molecule type" value="Genomic_DNA"/>
</dbReference>
<dbReference type="KEGG" id="amq:AMETH_0312"/>
<dbReference type="RefSeq" id="WP_017986272.1">
    <property type="nucleotide sequence ID" value="NZ_AQUL01000001.1"/>
</dbReference>
<dbReference type="HOGENOM" id="CLU_006909_1_2_11"/>
<evidence type="ECO:0000256" key="1">
    <source>
        <dbReference type="ARBA" id="ARBA00023002"/>
    </source>
</evidence>
<name>A0A076MI44_AMYME</name>
<proteinExistence type="predicted"/>